<organism evidence="4 5">
    <name type="scientific">Quercus suber</name>
    <name type="common">Cork oak</name>
    <dbReference type="NCBI Taxonomy" id="58331"/>
    <lineage>
        <taxon>Eukaryota</taxon>
        <taxon>Viridiplantae</taxon>
        <taxon>Streptophyta</taxon>
        <taxon>Embryophyta</taxon>
        <taxon>Tracheophyta</taxon>
        <taxon>Spermatophyta</taxon>
        <taxon>Magnoliopsida</taxon>
        <taxon>eudicotyledons</taxon>
        <taxon>Gunneridae</taxon>
        <taxon>Pentapetalae</taxon>
        <taxon>rosids</taxon>
        <taxon>fabids</taxon>
        <taxon>Fagales</taxon>
        <taxon>Fagaceae</taxon>
        <taxon>Quercus</taxon>
    </lineage>
</organism>
<comment type="caution">
    <text evidence="4">The sequence shown here is derived from an EMBL/GenBank/DDBJ whole genome shotgun (WGS) entry which is preliminary data.</text>
</comment>
<dbReference type="Gene3D" id="3.40.50.300">
    <property type="entry name" value="P-loop containing nucleotide triphosphate hydrolases"/>
    <property type="match status" value="1"/>
</dbReference>
<dbReference type="PANTHER" id="PTHR36766:SF40">
    <property type="entry name" value="DISEASE RESISTANCE PROTEIN RGA3"/>
    <property type="match status" value="1"/>
</dbReference>
<dbReference type="InterPro" id="IPR002182">
    <property type="entry name" value="NB-ARC"/>
</dbReference>
<dbReference type="GO" id="GO:0043531">
    <property type="term" value="F:ADP binding"/>
    <property type="evidence" value="ECO:0007669"/>
    <property type="project" value="InterPro"/>
</dbReference>
<keyword evidence="1" id="KW-0611">Plant defense</keyword>
<evidence type="ECO:0000256" key="2">
    <source>
        <dbReference type="SAM" id="MobiDB-lite"/>
    </source>
</evidence>
<dbReference type="PANTHER" id="PTHR36766">
    <property type="entry name" value="PLANT BROAD-SPECTRUM MILDEW RESISTANCE PROTEIN RPW8"/>
    <property type="match status" value="1"/>
</dbReference>
<dbReference type="SUPFAM" id="SSF52540">
    <property type="entry name" value="P-loop containing nucleoside triphosphate hydrolases"/>
    <property type="match status" value="1"/>
</dbReference>
<dbReference type="EMBL" id="PKMF04000447">
    <property type="protein sequence ID" value="KAK7831282.1"/>
    <property type="molecule type" value="Genomic_DNA"/>
</dbReference>
<feature type="domain" description="NB-ARC" evidence="3">
    <location>
        <begin position="211"/>
        <end position="317"/>
    </location>
</feature>
<sequence>MDDEGIEGRLRVLLDYLDSEEPELENFFRSLKRNDDFLERWKIMLRALIFMVVDFESKNNSKNQNQSRVGWNSNSERVVVGLWLCEVEEAFYQAEDLMDEIFTEALQHRLAAESQTKSSPVWIYAKEKERKMEEILYGIDCILKLGDALDLRGGKEYYVYRMKLQKIRFNPIWDDNSPESFIYFVDESKVFGMDVKKEEFMNILLSHDTYDKELSVIPILGQSGVGKTTLARIIYNDPIVGQHFDLKAWFRVGDFKLVGVAKAIFESFNLQSFDLKEFNLQSGVYWIQFQEKLREYLRGKRFLLVLDDVRSFDKDWEVFRSSLTGAAANKYGDSVGTPFKMFNQKGVSFSSRYFFRLEDNSFSQFSFVSDNKIASFSEQMSVFKYEGTTESSLPKTGGAESSLHMTPNIGDEADLPSNNRSNQDALQELCSFESMKVSDASSSNFLNKFEEFIIASSKD</sequence>
<keyword evidence="5" id="KW-1185">Reference proteome</keyword>
<dbReference type="GO" id="GO:0006952">
    <property type="term" value="P:defense response"/>
    <property type="evidence" value="ECO:0007669"/>
    <property type="project" value="UniProtKB-KW"/>
</dbReference>
<gene>
    <name evidence="4" type="primary">RPPL1_46</name>
    <name evidence="4" type="ORF">CFP56_027518</name>
</gene>
<accession>A0AAW0JXJ7</accession>
<protein>
    <submittedName>
        <fullName evidence="4">Disease resistance rpp13-like protein 1</fullName>
    </submittedName>
</protein>
<dbReference type="PRINTS" id="PR00364">
    <property type="entry name" value="DISEASERSIST"/>
</dbReference>
<evidence type="ECO:0000313" key="5">
    <source>
        <dbReference type="Proteomes" id="UP000237347"/>
    </source>
</evidence>
<feature type="region of interest" description="Disordered" evidence="2">
    <location>
        <begin position="388"/>
        <end position="420"/>
    </location>
</feature>
<evidence type="ECO:0000259" key="3">
    <source>
        <dbReference type="Pfam" id="PF00931"/>
    </source>
</evidence>
<proteinExistence type="predicted"/>
<name>A0AAW0JXJ7_QUESU</name>
<reference evidence="4 5" key="1">
    <citation type="journal article" date="2018" name="Sci. Data">
        <title>The draft genome sequence of cork oak.</title>
        <authorList>
            <person name="Ramos A.M."/>
            <person name="Usie A."/>
            <person name="Barbosa P."/>
            <person name="Barros P.M."/>
            <person name="Capote T."/>
            <person name="Chaves I."/>
            <person name="Simoes F."/>
            <person name="Abreu I."/>
            <person name="Carrasquinho I."/>
            <person name="Faro C."/>
            <person name="Guimaraes J.B."/>
            <person name="Mendonca D."/>
            <person name="Nobrega F."/>
            <person name="Rodrigues L."/>
            <person name="Saibo N.J.M."/>
            <person name="Varela M.C."/>
            <person name="Egas C."/>
            <person name="Matos J."/>
            <person name="Miguel C.M."/>
            <person name="Oliveira M.M."/>
            <person name="Ricardo C.P."/>
            <person name="Goncalves S."/>
        </authorList>
    </citation>
    <scope>NUCLEOTIDE SEQUENCE [LARGE SCALE GENOMIC DNA]</scope>
    <source>
        <strain evidence="5">cv. HL8</strain>
    </source>
</reference>
<dbReference type="Proteomes" id="UP000237347">
    <property type="component" value="Unassembled WGS sequence"/>
</dbReference>
<evidence type="ECO:0000313" key="4">
    <source>
        <dbReference type="EMBL" id="KAK7831282.1"/>
    </source>
</evidence>
<dbReference type="Pfam" id="PF00931">
    <property type="entry name" value="NB-ARC"/>
    <property type="match status" value="1"/>
</dbReference>
<dbReference type="InterPro" id="IPR027417">
    <property type="entry name" value="P-loop_NTPase"/>
</dbReference>
<dbReference type="AlphaFoldDB" id="A0AAW0JXJ7"/>
<evidence type="ECO:0000256" key="1">
    <source>
        <dbReference type="ARBA" id="ARBA00022821"/>
    </source>
</evidence>